<proteinExistence type="predicted"/>
<dbReference type="RefSeq" id="WP_094996255.1">
    <property type="nucleotide sequence ID" value="NZ_BMJL01000001.1"/>
</dbReference>
<gene>
    <name evidence="1" type="ORF">CJ263_05045</name>
</gene>
<reference evidence="1 2" key="1">
    <citation type="submission" date="2017-08" db="EMBL/GenBank/DDBJ databases">
        <title>The complete genome sequence of Maribacter sp. B1, isolated from deep-sea sediment.</title>
        <authorList>
            <person name="Wu Y.-H."/>
            <person name="Cheng H."/>
            <person name="Xu X.-W."/>
        </authorList>
    </citation>
    <scope>NUCLEOTIDE SEQUENCE [LARGE SCALE GENOMIC DNA]</scope>
    <source>
        <strain evidence="1 2">B1</strain>
    </source>
</reference>
<dbReference type="AlphaFoldDB" id="A0A223V2M1"/>
<accession>A0A223V2M1</accession>
<dbReference type="KEGG" id="marb:CJ263_05045"/>
<organism evidence="1 2">
    <name type="scientific">Maribacter cobaltidurans</name>
    <dbReference type="NCBI Taxonomy" id="1178778"/>
    <lineage>
        <taxon>Bacteria</taxon>
        <taxon>Pseudomonadati</taxon>
        <taxon>Bacteroidota</taxon>
        <taxon>Flavobacteriia</taxon>
        <taxon>Flavobacteriales</taxon>
        <taxon>Flavobacteriaceae</taxon>
        <taxon>Maribacter</taxon>
    </lineage>
</organism>
<evidence type="ECO:0000313" key="1">
    <source>
        <dbReference type="EMBL" id="ASV29631.1"/>
    </source>
</evidence>
<sequence length="140" mass="16135">MKQAVSFLVLIISFYSHSQVINASGDYLVKLGNEDHLIEYSLTLSGDGSFTFHSYSNNQKGIPPTVHTYGKGKWTSDKDIVSFYSDKQDMDEKFSLNFTGTKARFISKSARDKTDREIKTRLKFYKSDIFWIKGMEIFKM</sequence>
<dbReference type="EMBL" id="CP022957">
    <property type="protein sequence ID" value="ASV29631.1"/>
    <property type="molecule type" value="Genomic_DNA"/>
</dbReference>
<name>A0A223V2M1_9FLAO</name>
<dbReference type="Proteomes" id="UP000215244">
    <property type="component" value="Chromosome"/>
</dbReference>
<keyword evidence="2" id="KW-1185">Reference proteome</keyword>
<dbReference type="OrthoDB" id="1442373at2"/>
<protein>
    <submittedName>
        <fullName evidence="1">Uncharacterized protein</fullName>
    </submittedName>
</protein>
<evidence type="ECO:0000313" key="2">
    <source>
        <dbReference type="Proteomes" id="UP000215244"/>
    </source>
</evidence>